<organism evidence="2 3">
    <name type="scientific">Nocardiopsis alba</name>
    <dbReference type="NCBI Taxonomy" id="53437"/>
    <lineage>
        <taxon>Bacteria</taxon>
        <taxon>Bacillati</taxon>
        <taxon>Actinomycetota</taxon>
        <taxon>Actinomycetes</taxon>
        <taxon>Streptosporangiales</taxon>
        <taxon>Nocardiopsidaceae</taxon>
        <taxon>Nocardiopsis</taxon>
    </lineage>
</organism>
<dbReference type="Gene3D" id="3.30.40.250">
    <property type="match status" value="1"/>
</dbReference>
<dbReference type="PANTHER" id="PTHR37809">
    <property type="entry name" value="RIBOSOMAL PROTEIN S12 METHYLTHIOTRANSFERASE ACCESSORY FACTOR YCAO"/>
    <property type="match status" value="1"/>
</dbReference>
<dbReference type="NCBIfam" id="TIGR03604">
    <property type="entry name" value="TOMM_cyclo_SagD"/>
    <property type="match status" value="1"/>
</dbReference>
<dbReference type="PANTHER" id="PTHR37809:SF1">
    <property type="entry name" value="RIBOSOMAL PROTEIN S12 METHYLTHIOTRANSFERASE ACCESSORY FACTOR YCAO"/>
    <property type="match status" value="1"/>
</dbReference>
<dbReference type="InterPro" id="IPR027624">
    <property type="entry name" value="TOMM_cyclo_SagD"/>
</dbReference>
<evidence type="ECO:0000313" key="3">
    <source>
        <dbReference type="Proteomes" id="UP001585053"/>
    </source>
</evidence>
<evidence type="ECO:0000313" key="2">
    <source>
        <dbReference type="EMBL" id="MFB8769842.1"/>
    </source>
</evidence>
<dbReference type="Pfam" id="PF02624">
    <property type="entry name" value="YcaO"/>
    <property type="match status" value="1"/>
</dbReference>
<dbReference type="Gene3D" id="3.30.160.660">
    <property type="match status" value="1"/>
</dbReference>
<keyword evidence="3" id="KW-1185">Reference proteome</keyword>
<evidence type="ECO:0000259" key="1">
    <source>
        <dbReference type="PROSITE" id="PS51664"/>
    </source>
</evidence>
<name>A0ABV5DZ25_9ACTN</name>
<feature type="domain" description="YcaO" evidence="1">
    <location>
        <begin position="75"/>
        <end position="448"/>
    </location>
</feature>
<dbReference type="EMBL" id="JAYMRS010000007">
    <property type="protein sequence ID" value="MFB8769842.1"/>
    <property type="molecule type" value="Genomic_DNA"/>
</dbReference>
<proteinExistence type="predicted"/>
<dbReference type="Proteomes" id="UP001585053">
    <property type="component" value="Unassembled WGS sequence"/>
</dbReference>
<dbReference type="PROSITE" id="PS51664">
    <property type="entry name" value="YCAO"/>
    <property type="match status" value="1"/>
</dbReference>
<gene>
    <name evidence="2" type="ORF">VSQ78_19195</name>
</gene>
<protein>
    <submittedName>
        <fullName evidence="2">YcaO-like family protein</fullName>
    </submittedName>
</protein>
<dbReference type="RefSeq" id="WP_014910611.1">
    <property type="nucleotide sequence ID" value="NZ_JAYMRS010000007.1"/>
</dbReference>
<accession>A0ABV5DZ25</accession>
<dbReference type="Gene3D" id="3.30.1330.230">
    <property type="match status" value="1"/>
</dbReference>
<dbReference type="InterPro" id="IPR003776">
    <property type="entry name" value="YcaO-like_dom"/>
</dbReference>
<comment type="caution">
    <text evidence="2">The sequence shown here is derived from an EMBL/GenBank/DDBJ whole genome shotgun (WGS) entry which is preliminary data.</text>
</comment>
<sequence>MNPDQATIDPLTELRRVTALLSPYGLVSGSLALPRPEGEPGFEVHAASLGDPSKVLDNLRGWNRGADMGNMNGAGSALTPERARLVSLAESLERYSTCAWDEGGLTVASESELDVEYVSPSRWPRCSAEELRSEHCGLREYDPTLPIRWVRGWSLTRRREVLVPAQAVYMHMPERSPSERFTRGITTGSAVHTDLRSAVLGGLLEVVERDSISLVWLRRLRLPELSVDAGLMDPIDGDHVREGASGPFDVRFFDATTDFGVPVVYALQLSDVDERIAQVVCATCESDPGRAVAKIYRELASLRVAVRAHAAGNPVVRPEPGEVSVAGGAAYNADISRRRVFDFLLRGERERRHIATMPGALDKDDPLGDAVERLADRGAEVLAVDITTDEARQVGMHAVKVVVPEAMPLSFIHAERYLATERLRTAPRAMGVESHGPEFVNPEPQPFA</sequence>
<reference evidence="2 3" key="1">
    <citation type="submission" date="2024-01" db="EMBL/GenBank/DDBJ databases">
        <title>Genome mining of biosynthetic gene clusters to explore secondary metabolites of Streptomyces sp.</title>
        <authorList>
            <person name="Baig A."/>
            <person name="Ajitkumar Shintre N."/>
            <person name="Kumar H."/>
            <person name="Anbarasu A."/>
            <person name="Ramaiah S."/>
        </authorList>
    </citation>
    <scope>NUCLEOTIDE SEQUENCE [LARGE SCALE GENOMIC DNA]</scope>
    <source>
        <strain evidence="2 3">A01</strain>
    </source>
</reference>